<dbReference type="NCBIfam" id="NF008149">
    <property type="entry name" value="PRK10901.1"/>
    <property type="match status" value="1"/>
</dbReference>
<evidence type="ECO:0000313" key="17">
    <source>
        <dbReference type="Proteomes" id="UP000242133"/>
    </source>
</evidence>
<keyword evidence="10 14" id="KW-0694">RNA-binding</keyword>
<dbReference type="EMBL" id="PYGI01000011">
    <property type="protein sequence ID" value="PSL13657.1"/>
    <property type="molecule type" value="Genomic_DNA"/>
</dbReference>
<keyword evidence="17" id="KW-1185">Reference proteome</keyword>
<evidence type="ECO:0000256" key="14">
    <source>
        <dbReference type="PROSITE-ProRule" id="PRU01023"/>
    </source>
</evidence>
<dbReference type="GO" id="GO:0003723">
    <property type="term" value="F:RNA binding"/>
    <property type="evidence" value="ECO:0007669"/>
    <property type="project" value="UniProtKB-UniRule"/>
</dbReference>
<evidence type="ECO:0000256" key="8">
    <source>
        <dbReference type="ARBA" id="ARBA00022679"/>
    </source>
</evidence>
<organism evidence="16 17">
    <name type="scientific">Marinobacterium halophilum</name>
    <dbReference type="NCBI Taxonomy" id="267374"/>
    <lineage>
        <taxon>Bacteria</taxon>
        <taxon>Pseudomonadati</taxon>
        <taxon>Pseudomonadota</taxon>
        <taxon>Gammaproteobacteria</taxon>
        <taxon>Oceanospirillales</taxon>
        <taxon>Oceanospirillaceae</taxon>
        <taxon>Marinobacterium</taxon>
    </lineage>
</organism>
<gene>
    <name evidence="16" type="ORF">CLV44_11167</name>
</gene>
<feature type="binding site" evidence="14">
    <location>
        <position position="313"/>
    </location>
    <ligand>
        <name>S-adenosyl-L-methionine</name>
        <dbReference type="ChEBI" id="CHEBI:59789"/>
    </ligand>
</feature>
<dbReference type="GO" id="GO:0005829">
    <property type="term" value="C:cytosol"/>
    <property type="evidence" value="ECO:0007669"/>
    <property type="project" value="TreeGrafter"/>
</dbReference>
<dbReference type="InterPro" id="IPR049560">
    <property type="entry name" value="MeTrfase_RsmB-F_NOP2_cat"/>
</dbReference>
<dbReference type="GO" id="GO:0006355">
    <property type="term" value="P:regulation of DNA-templated transcription"/>
    <property type="evidence" value="ECO:0007669"/>
    <property type="project" value="InterPro"/>
</dbReference>
<dbReference type="Gene3D" id="3.40.50.150">
    <property type="entry name" value="Vaccinia Virus protein VP39"/>
    <property type="match status" value="1"/>
</dbReference>
<feature type="binding site" evidence="14">
    <location>
        <position position="331"/>
    </location>
    <ligand>
        <name>S-adenosyl-L-methionine</name>
        <dbReference type="ChEBI" id="CHEBI:59789"/>
    </ligand>
</feature>
<feature type="active site" description="Nucleophile" evidence="14">
    <location>
        <position position="384"/>
    </location>
</feature>
<feature type="domain" description="SAM-dependent MTase RsmB/NOP-type" evidence="15">
    <location>
        <begin position="171"/>
        <end position="442"/>
    </location>
</feature>
<dbReference type="Gene3D" id="3.30.70.1170">
    <property type="entry name" value="Sun protein, domain 3"/>
    <property type="match status" value="1"/>
</dbReference>
<evidence type="ECO:0000259" key="15">
    <source>
        <dbReference type="PROSITE" id="PS51686"/>
    </source>
</evidence>
<dbReference type="Gene3D" id="1.10.287.730">
    <property type="entry name" value="Helix hairpin bin"/>
    <property type="match status" value="1"/>
</dbReference>
<dbReference type="InterPro" id="IPR006027">
    <property type="entry name" value="NusB_RsmB_TIM44"/>
</dbReference>
<comment type="function">
    <text evidence="1">Specifically methylates the cytosine at position 967 (m5C967) of 16S rRNA.</text>
</comment>
<dbReference type="InterPro" id="IPR001678">
    <property type="entry name" value="MeTrfase_RsmB-F_NOP2_dom"/>
</dbReference>
<dbReference type="InterPro" id="IPR018314">
    <property type="entry name" value="RsmB/NOL1/NOP2-like_CS"/>
</dbReference>
<evidence type="ECO:0000256" key="6">
    <source>
        <dbReference type="ARBA" id="ARBA00022552"/>
    </source>
</evidence>
<evidence type="ECO:0000256" key="13">
    <source>
        <dbReference type="ARBA" id="ARBA00047283"/>
    </source>
</evidence>
<keyword evidence="8 14" id="KW-0808">Transferase</keyword>
<reference evidence="16 17" key="1">
    <citation type="submission" date="2018-03" db="EMBL/GenBank/DDBJ databases">
        <title>Genomic Encyclopedia of Archaeal and Bacterial Type Strains, Phase II (KMG-II): from individual species to whole genera.</title>
        <authorList>
            <person name="Goeker M."/>
        </authorList>
    </citation>
    <scope>NUCLEOTIDE SEQUENCE [LARGE SCALE GENOMIC DNA]</scope>
    <source>
        <strain evidence="16 17">DSM 17586</strain>
    </source>
</reference>
<dbReference type="InterPro" id="IPR004573">
    <property type="entry name" value="rRNA_ssu_MeTfrase_B"/>
</dbReference>
<dbReference type="InterPro" id="IPR054728">
    <property type="entry name" value="RsmB-like_ferredoxin"/>
</dbReference>
<comment type="subcellular location">
    <subcellularLocation>
        <location evidence="2">Cytoplasm</location>
    </subcellularLocation>
</comment>
<comment type="catalytic activity">
    <reaction evidence="13">
        <text>cytidine(967) in 16S rRNA + S-adenosyl-L-methionine = 5-methylcytidine(967) in 16S rRNA + S-adenosyl-L-homocysteine + H(+)</text>
        <dbReference type="Rhea" id="RHEA:42748"/>
        <dbReference type="Rhea" id="RHEA-COMP:10219"/>
        <dbReference type="Rhea" id="RHEA-COMP:10220"/>
        <dbReference type="ChEBI" id="CHEBI:15378"/>
        <dbReference type="ChEBI" id="CHEBI:57856"/>
        <dbReference type="ChEBI" id="CHEBI:59789"/>
        <dbReference type="ChEBI" id="CHEBI:74483"/>
        <dbReference type="ChEBI" id="CHEBI:82748"/>
        <dbReference type="EC" id="2.1.1.176"/>
    </reaction>
</comment>
<evidence type="ECO:0000256" key="9">
    <source>
        <dbReference type="ARBA" id="ARBA00022691"/>
    </source>
</evidence>
<dbReference type="PRINTS" id="PR02008">
    <property type="entry name" value="RCMTFAMILY"/>
</dbReference>
<accession>A0A2P8EW04</accession>
<dbReference type="PROSITE" id="PS51686">
    <property type="entry name" value="SAM_MT_RSMB_NOP"/>
    <property type="match status" value="1"/>
</dbReference>
<dbReference type="EC" id="2.1.1.176" evidence="4"/>
<evidence type="ECO:0000256" key="3">
    <source>
        <dbReference type="ARBA" id="ARBA00007494"/>
    </source>
</evidence>
<dbReference type="Pfam" id="PF22458">
    <property type="entry name" value="RsmF-B_ferredox"/>
    <property type="match status" value="1"/>
</dbReference>
<feature type="binding site" evidence="14">
    <location>
        <begin position="261"/>
        <end position="267"/>
    </location>
    <ligand>
        <name>S-adenosyl-L-methionine</name>
        <dbReference type="ChEBI" id="CHEBI:59789"/>
    </ligand>
</feature>
<dbReference type="Proteomes" id="UP000242133">
    <property type="component" value="Unassembled WGS sequence"/>
</dbReference>
<evidence type="ECO:0000256" key="5">
    <source>
        <dbReference type="ARBA" id="ARBA00022490"/>
    </source>
</evidence>
<evidence type="ECO:0000313" key="16">
    <source>
        <dbReference type="EMBL" id="PSL13657.1"/>
    </source>
</evidence>
<evidence type="ECO:0000256" key="4">
    <source>
        <dbReference type="ARBA" id="ARBA00012140"/>
    </source>
</evidence>
<dbReference type="InterPro" id="IPR023267">
    <property type="entry name" value="RCMT"/>
</dbReference>
<keyword evidence="5" id="KW-0963">Cytoplasm</keyword>
<sequence>MRRGLNLADTINIRAMAANVMAPLLRQHGSLNTHLPSALQHCPPQDRALLQQLCYGSMREFFRLQALAACLLKKPFRSEDMDLQALLLIGLWQLRSSRIPAHAALHETVEATLVLNKPWATKLFNAVLRRYQREHKTLEQQLANDPCFTWNHPQWFISKLSHNWPEHWQDILAANDEQAPLTLRTNTRRQSRQQALERLETAGIEATATPFSEVGLTLAQAMDVEAIPGFSEGDLSVQDEAAQLAATLLATEPEQRVLDACAAPGGKLCHLLEATPRLQDVVAVELEPARAQRITDNLQRLGLELECKVLTADASSSDWWDGQPFDRILIDAPCSGTGVIRRHPDIKWLRQGEDVNALAQVQLNILTNLWQMLSPGGRLVYATCSVFSQENERIIGRFLKQHADARHQPIDADWGEERPFGRQLFPQIGGHDGFYYAVLSKVTDG</sequence>
<dbReference type="FunFam" id="3.40.50.150:FF:000022">
    <property type="entry name" value="Ribosomal RNA small subunit methyltransferase B"/>
    <property type="match status" value="1"/>
</dbReference>
<dbReference type="PANTHER" id="PTHR22807">
    <property type="entry name" value="NOP2 YEAST -RELATED NOL1/NOP2/FMU SUN DOMAIN-CONTAINING"/>
    <property type="match status" value="1"/>
</dbReference>
<dbReference type="SUPFAM" id="SSF53335">
    <property type="entry name" value="S-adenosyl-L-methionine-dependent methyltransferases"/>
    <property type="match status" value="1"/>
</dbReference>
<dbReference type="GO" id="GO:0009383">
    <property type="term" value="F:rRNA (cytosine-C5-)-methyltransferase activity"/>
    <property type="evidence" value="ECO:0007669"/>
    <property type="project" value="TreeGrafter"/>
</dbReference>
<dbReference type="GO" id="GO:0070475">
    <property type="term" value="P:rRNA base methylation"/>
    <property type="evidence" value="ECO:0007669"/>
    <property type="project" value="TreeGrafter"/>
</dbReference>
<dbReference type="NCBIfam" id="TIGR00563">
    <property type="entry name" value="rsmB"/>
    <property type="match status" value="1"/>
</dbReference>
<name>A0A2P8EW04_9GAMM</name>
<evidence type="ECO:0000256" key="1">
    <source>
        <dbReference type="ARBA" id="ARBA00002724"/>
    </source>
</evidence>
<dbReference type="InterPro" id="IPR035926">
    <property type="entry name" value="NusB-like_sf"/>
</dbReference>
<dbReference type="PROSITE" id="PS01153">
    <property type="entry name" value="NOL1_NOP2_SUN"/>
    <property type="match status" value="1"/>
</dbReference>
<dbReference type="Gene3D" id="1.10.940.10">
    <property type="entry name" value="NusB-like"/>
    <property type="match status" value="1"/>
</dbReference>
<dbReference type="CDD" id="cd02440">
    <property type="entry name" value="AdoMet_MTases"/>
    <property type="match status" value="1"/>
</dbReference>
<protein>
    <recommendedName>
        <fullName evidence="4">16S rRNA (cytosine(967)-C(5))-methyltransferase</fullName>
        <ecNumber evidence="4">2.1.1.176</ecNumber>
    </recommendedName>
    <alternativeName>
        <fullName evidence="11">16S rRNA m5C967 methyltransferase</fullName>
    </alternativeName>
    <alternativeName>
        <fullName evidence="12">rRNA (cytosine-C(5)-)-methyltransferase RsmB</fullName>
    </alternativeName>
</protein>
<dbReference type="AlphaFoldDB" id="A0A2P8EW04"/>
<evidence type="ECO:0000256" key="2">
    <source>
        <dbReference type="ARBA" id="ARBA00004496"/>
    </source>
</evidence>
<keyword evidence="7 14" id="KW-0489">Methyltransferase</keyword>
<dbReference type="Pfam" id="PF01189">
    <property type="entry name" value="Methyltr_RsmB-F"/>
    <property type="match status" value="1"/>
</dbReference>
<comment type="similarity">
    <text evidence="3 14">Belongs to the class I-like SAM-binding methyltransferase superfamily. RsmB/NOP family.</text>
</comment>
<evidence type="ECO:0000256" key="7">
    <source>
        <dbReference type="ARBA" id="ARBA00022603"/>
    </source>
</evidence>
<dbReference type="PANTHER" id="PTHR22807:SF61">
    <property type="entry name" value="NOL1_NOP2_SUN FAMILY PROTEIN _ ANTITERMINATION NUSB DOMAIN-CONTAINING PROTEIN"/>
    <property type="match status" value="1"/>
</dbReference>
<proteinExistence type="inferred from homology"/>
<evidence type="ECO:0000256" key="10">
    <source>
        <dbReference type="ARBA" id="ARBA00022884"/>
    </source>
</evidence>
<keyword evidence="6" id="KW-0698">rRNA processing</keyword>
<evidence type="ECO:0000256" key="11">
    <source>
        <dbReference type="ARBA" id="ARBA00030399"/>
    </source>
</evidence>
<feature type="binding site" evidence="14">
    <location>
        <position position="285"/>
    </location>
    <ligand>
        <name>S-adenosyl-L-methionine</name>
        <dbReference type="ChEBI" id="CHEBI:59789"/>
    </ligand>
</feature>
<keyword evidence="9 14" id="KW-0949">S-adenosyl-L-methionine</keyword>
<comment type="caution">
    <text evidence="16">The sequence shown here is derived from an EMBL/GenBank/DDBJ whole genome shotgun (WGS) entry which is preliminary data.</text>
</comment>
<dbReference type="SUPFAM" id="SSF48013">
    <property type="entry name" value="NusB-like"/>
    <property type="match status" value="1"/>
</dbReference>
<dbReference type="InterPro" id="IPR029063">
    <property type="entry name" value="SAM-dependent_MTases_sf"/>
</dbReference>
<evidence type="ECO:0000256" key="12">
    <source>
        <dbReference type="ARBA" id="ARBA00031088"/>
    </source>
</evidence>
<dbReference type="Pfam" id="PF01029">
    <property type="entry name" value="NusB"/>
    <property type="match status" value="1"/>
</dbReference>